<feature type="region of interest" description="Disordered" evidence="1">
    <location>
        <begin position="1"/>
        <end position="30"/>
    </location>
</feature>
<dbReference type="STRING" id="68570.DC74_7321"/>
<dbReference type="GO" id="GO:0016740">
    <property type="term" value="F:transferase activity"/>
    <property type="evidence" value="ECO:0007669"/>
    <property type="project" value="InterPro"/>
</dbReference>
<comment type="caution">
    <text evidence="3">The sequence shown here is derived from an EMBL/GenBank/DDBJ whole genome shotgun (WGS) entry which is preliminary data.</text>
</comment>
<evidence type="ECO:0000313" key="3">
    <source>
        <dbReference type="EMBL" id="GCB95482.1"/>
    </source>
</evidence>
<proteinExistence type="predicted"/>
<dbReference type="EMBL" id="BHXC01000007">
    <property type="protein sequence ID" value="GCB95482.1"/>
    <property type="molecule type" value="Genomic_DNA"/>
</dbReference>
<organism evidence="3 4">
    <name type="scientific">Streptomyces noursei</name>
    <name type="common">Streptomyces albulus</name>
    <dbReference type="NCBI Taxonomy" id="1971"/>
    <lineage>
        <taxon>Bacteria</taxon>
        <taxon>Bacillati</taxon>
        <taxon>Actinomycetota</taxon>
        <taxon>Actinomycetes</taxon>
        <taxon>Kitasatosporales</taxon>
        <taxon>Streptomycetaceae</taxon>
        <taxon>Streptomyces</taxon>
    </lineage>
</organism>
<evidence type="ECO:0000313" key="4">
    <source>
        <dbReference type="Proteomes" id="UP000288351"/>
    </source>
</evidence>
<feature type="compositionally biased region" description="Polar residues" evidence="1">
    <location>
        <begin position="1"/>
        <end position="12"/>
    </location>
</feature>
<sequence length="332" mass="36224">MSDTLQVSATDRPTTRRHTQPARSRPAAVCSERGGNLAVPGAFVHRPHAEDILIASWRRVDENHFTVDARWPHDHPYFVPSHGRHHVMLAGETIRQAGLLLSHAEFGVPLGHHFILDDLVYTTDPQHHVLGDAPTRLTIDVLCRKTRMRAGVLASSRFDMTLRAGGRIVATGHSSVNVTTPAVYRRLRGQRLAARRATGPAGPSVAPELTGSVTEHDVLLSPTDRFGTWLLRIAPGHATVVNPENDHIPGLSLLDAAQQAARALTAPEQFVPYAFGTEFRRYAEHGIPCLIEARRTPCAIPGTTTVEVTGSQHGEPVFVSTLTALDMCRSPL</sequence>
<feature type="domain" description="A-factor biosynthesis hotdog" evidence="2">
    <location>
        <begin position="215"/>
        <end position="323"/>
    </location>
</feature>
<gene>
    <name evidence="3" type="ORF">SALB_08287</name>
</gene>
<dbReference type="Pfam" id="PF03756">
    <property type="entry name" value="AfsA"/>
    <property type="match status" value="2"/>
</dbReference>
<evidence type="ECO:0000259" key="2">
    <source>
        <dbReference type="Pfam" id="PF03756"/>
    </source>
</evidence>
<feature type="domain" description="A-factor biosynthesis hotdog" evidence="2">
    <location>
        <begin position="43"/>
        <end position="174"/>
    </location>
</feature>
<dbReference type="eggNOG" id="ENOG50342P2">
    <property type="taxonomic scope" value="Bacteria"/>
</dbReference>
<evidence type="ECO:0000256" key="1">
    <source>
        <dbReference type="SAM" id="MobiDB-lite"/>
    </source>
</evidence>
<dbReference type="NCBIfam" id="NF041195">
    <property type="entry name" value="ScbA_BarX_GamBu"/>
    <property type="match status" value="1"/>
</dbReference>
<dbReference type="AlphaFoldDB" id="A0A059WDB7"/>
<reference evidence="3 4" key="1">
    <citation type="journal article" date="2019" name="Microbiol. Resour. Announc.">
        <title>Draft Genome Sequence of the Most Traditional epsilon-Poly-l-Lysine Producer, Streptomyces albulus NBRC14147.</title>
        <authorList>
            <person name="Yamanaka K."/>
            <person name="Hamano Y."/>
        </authorList>
    </citation>
    <scope>NUCLEOTIDE SEQUENCE [LARGE SCALE GENOMIC DNA]</scope>
    <source>
        <strain evidence="3 4">NBRC 14147</strain>
    </source>
</reference>
<accession>A0A059WDB7</accession>
<dbReference type="InterPro" id="IPR047757">
    <property type="entry name" value="AfsA-like"/>
</dbReference>
<dbReference type="InterPro" id="IPR005509">
    <property type="entry name" value="AfsA_hotdog_dom"/>
</dbReference>
<protein>
    <submittedName>
        <fullName evidence="3">Adhesin</fullName>
    </submittedName>
</protein>
<name>A0A059WDB7_STRNR</name>
<dbReference type="Proteomes" id="UP000288351">
    <property type="component" value="Unassembled WGS sequence"/>
</dbReference>